<protein>
    <submittedName>
        <fullName evidence="1">Uncharacterized protein</fullName>
    </submittedName>
</protein>
<reference evidence="1 2" key="1">
    <citation type="submission" date="2019-05" db="EMBL/GenBank/DDBJ databases">
        <title>Genome sequences of Thalassotalea litorea 1K03283.</title>
        <authorList>
            <person name="Zhang D."/>
        </authorList>
    </citation>
    <scope>NUCLEOTIDE SEQUENCE [LARGE SCALE GENOMIC DNA]</scope>
    <source>
        <strain evidence="1 2">MCCC 1K03283</strain>
    </source>
</reference>
<dbReference type="EMBL" id="VCBC01000034">
    <property type="protein sequence ID" value="TLU59457.1"/>
    <property type="molecule type" value="Genomic_DNA"/>
</dbReference>
<dbReference type="AlphaFoldDB" id="A0A5R9IHN0"/>
<keyword evidence="2" id="KW-1185">Reference proteome</keyword>
<dbReference type="OrthoDB" id="6402218at2"/>
<dbReference type="RefSeq" id="WP_138321844.1">
    <property type="nucleotide sequence ID" value="NZ_VCBC01000034.1"/>
</dbReference>
<organism evidence="1 2">
    <name type="scientific">Thalassotalea litorea</name>
    <dbReference type="NCBI Taxonomy" id="2020715"/>
    <lineage>
        <taxon>Bacteria</taxon>
        <taxon>Pseudomonadati</taxon>
        <taxon>Pseudomonadota</taxon>
        <taxon>Gammaproteobacteria</taxon>
        <taxon>Alteromonadales</taxon>
        <taxon>Colwelliaceae</taxon>
        <taxon>Thalassotalea</taxon>
    </lineage>
</organism>
<dbReference type="Proteomes" id="UP000307790">
    <property type="component" value="Unassembled WGS sequence"/>
</dbReference>
<evidence type="ECO:0000313" key="2">
    <source>
        <dbReference type="Proteomes" id="UP000307790"/>
    </source>
</evidence>
<comment type="caution">
    <text evidence="1">The sequence shown here is derived from an EMBL/GenBank/DDBJ whole genome shotgun (WGS) entry which is preliminary data.</text>
</comment>
<evidence type="ECO:0000313" key="1">
    <source>
        <dbReference type="EMBL" id="TLU59457.1"/>
    </source>
</evidence>
<sequence length="145" mass="17245">MQILNMDRKEITKAVVEYADEFGPTNRPERKAVEKLLRNVKHSELFEGLFTLFLLEDGPNTYTRQQNAGVILYKLKPKVYIDLKQRIRLSLKTWNVSVEEWPFYLVEKCGKDRVLEVLDELAKERLSDRERSGMETFSYWLKKSR</sequence>
<accession>A0A5R9IHN0</accession>
<gene>
    <name evidence="1" type="ORF">FE810_16945</name>
</gene>
<proteinExistence type="predicted"/>
<name>A0A5R9IHN0_9GAMM</name>